<reference evidence="1" key="1">
    <citation type="submission" date="2022-12" db="EMBL/GenBank/DDBJ databases">
        <title>Phocaeicola acetigenes sp. nov., isolated feces from a healthy human.</title>
        <authorList>
            <person name="Do H."/>
            <person name="Ha Y.B."/>
            <person name="Kim J.-S."/>
            <person name="Suh M.K."/>
            <person name="Kim H.S."/>
            <person name="Lee J.-S."/>
        </authorList>
    </citation>
    <scope>NUCLEOTIDE SEQUENCE</scope>
    <source>
        <strain evidence="1">KGMB11183</strain>
    </source>
</reference>
<organism evidence="1 2">
    <name type="scientific">Phocaeicola acetigenes</name>
    <dbReference type="NCBI Taxonomy" id="3016083"/>
    <lineage>
        <taxon>Bacteria</taxon>
        <taxon>Pseudomonadati</taxon>
        <taxon>Bacteroidota</taxon>
        <taxon>Bacteroidia</taxon>
        <taxon>Bacteroidales</taxon>
        <taxon>Bacteroidaceae</taxon>
        <taxon>Phocaeicola</taxon>
    </lineage>
</organism>
<accession>A0ABT4PFU5</accession>
<protein>
    <recommendedName>
        <fullName evidence="3">Beta-lactamase-inhibitor-like PepSY-like domain-containing protein</fullName>
    </recommendedName>
</protein>
<keyword evidence="2" id="KW-1185">Reference proteome</keyword>
<evidence type="ECO:0000313" key="2">
    <source>
        <dbReference type="Proteomes" id="UP001141933"/>
    </source>
</evidence>
<dbReference type="PROSITE" id="PS51257">
    <property type="entry name" value="PROKAR_LIPOPROTEIN"/>
    <property type="match status" value="1"/>
</dbReference>
<dbReference type="RefSeq" id="WP_269876988.1">
    <property type="nucleotide sequence ID" value="NZ_JAPZVM010000002.1"/>
</dbReference>
<name>A0ABT4PFU5_9BACT</name>
<evidence type="ECO:0008006" key="3">
    <source>
        <dbReference type="Google" id="ProtNLM"/>
    </source>
</evidence>
<evidence type="ECO:0000313" key="1">
    <source>
        <dbReference type="EMBL" id="MCZ8371924.1"/>
    </source>
</evidence>
<dbReference type="Proteomes" id="UP001141933">
    <property type="component" value="Unassembled WGS sequence"/>
</dbReference>
<proteinExistence type="predicted"/>
<comment type="caution">
    <text evidence="1">The sequence shown here is derived from an EMBL/GenBank/DDBJ whole genome shotgun (WGS) entry which is preliminary data.</text>
</comment>
<dbReference type="EMBL" id="JAPZVM010000002">
    <property type="protein sequence ID" value="MCZ8371924.1"/>
    <property type="molecule type" value="Genomic_DNA"/>
</dbReference>
<dbReference type="SUPFAM" id="SSF160574">
    <property type="entry name" value="BT0923-like"/>
    <property type="match status" value="1"/>
</dbReference>
<dbReference type="Gene3D" id="3.10.450.360">
    <property type="match status" value="1"/>
</dbReference>
<sequence>MKEMMKKYTGIALGTVLGILTLSSCDKDDDHVGANPPDEVKQVFEAQYPNMNPKWDFEWGNYEAEFFYTGTHAEWNMPLNRVEAEAFYTSGAQWIKTEFDVTSYYSVAADQVVIPAKVRETVAREAGGRHVDEVKIIDLPQGETDFYRVEIDNEPNDVYLNVKFDGSLFQ</sequence>
<gene>
    <name evidence="1" type="ORF">O6P32_04275</name>
</gene>